<feature type="transmembrane region" description="Helical" evidence="11">
    <location>
        <begin position="270"/>
        <end position="290"/>
    </location>
</feature>
<dbReference type="OrthoDB" id="10066429at2759"/>
<dbReference type="RefSeq" id="XP_011311140.1">
    <property type="nucleotide sequence ID" value="XM_011312838.1"/>
</dbReference>
<comment type="pathway">
    <text evidence="2">Glycolipid biosynthesis; glycosylphosphatidylinositol-anchor biosynthesis.</text>
</comment>
<keyword evidence="3" id="KW-0337">GPI-anchor biosynthesis</keyword>
<comment type="subcellular location">
    <subcellularLocation>
        <location evidence="1 11">Endoplasmic reticulum membrane</location>
        <topology evidence="1 11">Multi-pass membrane protein</topology>
    </subcellularLocation>
</comment>
<dbReference type="PANTHER" id="PTHR22760">
    <property type="entry name" value="GLYCOSYLTRANSFERASE"/>
    <property type="match status" value="1"/>
</dbReference>
<dbReference type="KEGG" id="fas:105271345"/>
<feature type="transmembrane region" description="Helical" evidence="11">
    <location>
        <begin position="144"/>
        <end position="163"/>
    </location>
</feature>
<keyword evidence="12" id="KW-1185">Reference proteome</keyword>
<feature type="transmembrane region" description="Helical" evidence="11">
    <location>
        <begin position="20"/>
        <end position="41"/>
    </location>
</feature>
<organism evidence="12 13">
    <name type="scientific">Fopius arisanus</name>
    <dbReference type="NCBI Taxonomy" id="64838"/>
    <lineage>
        <taxon>Eukaryota</taxon>
        <taxon>Metazoa</taxon>
        <taxon>Ecdysozoa</taxon>
        <taxon>Arthropoda</taxon>
        <taxon>Hexapoda</taxon>
        <taxon>Insecta</taxon>
        <taxon>Pterygota</taxon>
        <taxon>Neoptera</taxon>
        <taxon>Endopterygota</taxon>
        <taxon>Hymenoptera</taxon>
        <taxon>Apocrita</taxon>
        <taxon>Ichneumonoidea</taxon>
        <taxon>Braconidae</taxon>
        <taxon>Opiinae</taxon>
        <taxon>Fopius</taxon>
    </lineage>
</organism>
<feature type="transmembrane region" description="Helical" evidence="11">
    <location>
        <begin position="78"/>
        <end position="98"/>
    </location>
</feature>
<feature type="transmembrane region" description="Helical" evidence="11">
    <location>
        <begin position="383"/>
        <end position="402"/>
    </location>
</feature>
<accession>A0A9R1TKH9</accession>
<feature type="transmembrane region" description="Helical" evidence="11">
    <location>
        <begin position="228"/>
        <end position="249"/>
    </location>
</feature>
<dbReference type="AlphaFoldDB" id="A0A9R1TKH9"/>
<dbReference type="GO" id="GO:0000026">
    <property type="term" value="F:alpha-1,2-mannosyltransferase activity"/>
    <property type="evidence" value="ECO:0007669"/>
    <property type="project" value="TreeGrafter"/>
</dbReference>
<evidence type="ECO:0000313" key="12">
    <source>
        <dbReference type="Proteomes" id="UP000694866"/>
    </source>
</evidence>
<feature type="transmembrane region" description="Helical" evidence="11">
    <location>
        <begin position="408"/>
        <end position="425"/>
    </location>
</feature>
<dbReference type="CTD" id="19835548"/>
<dbReference type="GO" id="GO:0006506">
    <property type="term" value="P:GPI anchor biosynthetic process"/>
    <property type="evidence" value="ECO:0007669"/>
    <property type="project" value="UniProtKB-KW"/>
</dbReference>
<proteinExistence type="inferred from homology"/>
<reference evidence="13" key="1">
    <citation type="submission" date="2025-08" db="UniProtKB">
        <authorList>
            <consortium name="RefSeq"/>
        </authorList>
    </citation>
    <scope>IDENTIFICATION</scope>
    <source>
        <strain evidence="13">USDA-PBARC FA_bdor</strain>
        <tissue evidence="13">Whole organism</tissue>
    </source>
</reference>
<dbReference type="Proteomes" id="UP000694866">
    <property type="component" value="Unplaced"/>
</dbReference>
<keyword evidence="8 11" id="KW-1133">Transmembrane helix</keyword>
<feature type="transmembrane region" description="Helical" evidence="11">
    <location>
        <begin position="343"/>
        <end position="363"/>
    </location>
</feature>
<dbReference type="GeneID" id="105271345"/>
<dbReference type="InterPro" id="IPR005599">
    <property type="entry name" value="GPI_mannosylTrfase"/>
</dbReference>
<name>A0A9R1TKH9_9HYME</name>
<sequence length="661" mass="76490">MKSNEGGLGVFGNYWYMKGILYWILAGLRVVLTLVPQTGYIHPDEFFQSVEVIAGDRFDIEVHRPWEFNASFPIRSTLIPQVIVGLPYTILNILSPYSSYYLQIHLKSPYLLVVLPRLFACALSFLNDYSIYKICCIYRRNYRFRLVIFASSFVMLTYATRTFSNTMELLLNSILIYYVSRCMACSEKIVLQSDHWSERYEKAPTIVERVKYYKLRASLPSHSLNHCLVLATVTVLGIFNRPTFVAFAFPPIAFWLQRGLGSRSVGFWDFHVRIITFIICGIPTAAAIIITDSFYFGYLTLSEIMKFEIGMNNFVVTPLNFLRYNSVNENLAQHGIHGRYQHFLVNVPLLFNVLGVVGLISFLKIINMISNRHWLQLPRIQSIESLMTACFIIPIALLSIFPHQEPRFIIPVLLPLVFLNGGFFGNEGSLRTVVDPSITRREPSRIKWQVIWWIFNIALTIFYGFLHQGGVLPLASHFSHELKAKPELTHIHLFTSYTYSLPTAFLQLKNTKKIYTSSTKHRYQLKQDFFLYEEGSKDLPEVYADIRRTLTDCEKKHRNQKIPYRLYYAMPVNLFPQFIEHILINGTRDLSYQTTGVFYPHVSTENLPRFSVHFDCFLVESLSLCLNHLTTNFSSDLVNLLQNFGLLLLRIEVPDNVGYIS</sequence>
<dbReference type="Pfam" id="PF03901">
    <property type="entry name" value="Glyco_transf_22"/>
    <property type="match status" value="1"/>
</dbReference>
<evidence type="ECO:0000256" key="6">
    <source>
        <dbReference type="ARBA" id="ARBA00022692"/>
    </source>
</evidence>
<comment type="similarity">
    <text evidence="10">Belongs to the glycosyltransferase 22 family. PIGZ subfamily.</text>
</comment>
<dbReference type="EC" id="2.4.1.-" evidence="11"/>
<evidence type="ECO:0000256" key="8">
    <source>
        <dbReference type="ARBA" id="ARBA00022989"/>
    </source>
</evidence>
<evidence type="ECO:0000256" key="3">
    <source>
        <dbReference type="ARBA" id="ARBA00022502"/>
    </source>
</evidence>
<evidence type="ECO:0000256" key="4">
    <source>
        <dbReference type="ARBA" id="ARBA00022676"/>
    </source>
</evidence>
<keyword evidence="6 11" id="KW-0812">Transmembrane</keyword>
<evidence type="ECO:0000256" key="9">
    <source>
        <dbReference type="ARBA" id="ARBA00023136"/>
    </source>
</evidence>
<evidence type="ECO:0000256" key="7">
    <source>
        <dbReference type="ARBA" id="ARBA00022824"/>
    </source>
</evidence>
<evidence type="ECO:0000256" key="10">
    <source>
        <dbReference type="ARBA" id="ARBA00038466"/>
    </source>
</evidence>
<evidence type="ECO:0000256" key="1">
    <source>
        <dbReference type="ARBA" id="ARBA00004477"/>
    </source>
</evidence>
<dbReference type="GO" id="GO:0005789">
    <property type="term" value="C:endoplasmic reticulum membrane"/>
    <property type="evidence" value="ECO:0007669"/>
    <property type="project" value="UniProtKB-SubCell"/>
</dbReference>
<protein>
    <recommendedName>
        <fullName evidence="11">Mannosyltransferase</fullName>
        <ecNumber evidence="11">2.4.1.-</ecNumber>
    </recommendedName>
</protein>
<feature type="transmembrane region" description="Helical" evidence="11">
    <location>
        <begin position="446"/>
        <end position="466"/>
    </location>
</feature>
<evidence type="ECO:0000256" key="2">
    <source>
        <dbReference type="ARBA" id="ARBA00004687"/>
    </source>
</evidence>
<keyword evidence="5" id="KW-0808">Transferase</keyword>
<keyword evidence="7 11" id="KW-0256">Endoplasmic reticulum</keyword>
<gene>
    <name evidence="13" type="primary">PIG-Z</name>
</gene>
<keyword evidence="4 11" id="KW-0328">Glycosyltransferase</keyword>
<evidence type="ECO:0000256" key="5">
    <source>
        <dbReference type="ARBA" id="ARBA00022679"/>
    </source>
</evidence>
<evidence type="ECO:0000256" key="11">
    <source>
        <dbReference type="RuleBase" id="RU363075"/>
    </source>
</evidence>
<feature type="transmembrane region" description="Helical" evidence="11">
    <location>
        <begin position="110"/>
        <end position="132"/>
    </location>
</feature>
<evidence type="ECO:0000313" key="13">
    <source>
        <dbReference type="RefSeq" id="XP_011311140.1"/>
    </source>
</evidence>
<keyword evidence="9 11" id="KW-0472">Membrane</keyword>
<dbReference type="PANTHER" id="PTHR22760:SF3">
    <property type="entry name" value="GPI MANNOSYLTRANSFERASE 4"/>
    <property type="match status" value="1"/>
</dbReference>